<dbReference type="Proteomes" id="UP000008810">
    <property type="component" value="Chromosome 3"/>
</dbReference>
<dbReference type="InParanoid" id="A0A0Q3F5Z7"/>
<proteinExistence type="predicted"/>
<evidence type="ECO:0000313" key="2">
    <source>
        <dbReference type="EMBL" id="KQJ95103.1"/>
    </source>
</evidence>
<dbReference type="Gramene" id="KQJ95103">
    <property type="protein sequence ID" value="KQJ95103"/>
    <property type="gene ID" value="BRADI_3g15225v3"/>
</dbReference>
<keyword evidence="1" id="KW-1133">Transmembrane helix</keyword>
<accession>A0A0Q3F5Z7</accession>
<sequence length="63" mass="7375">MSGYHVLQQRTSGHCRSIYGEVEQRFCQKLRSSAFELCSRLIFSFVCFILFIFPCNLVSTLYI</sequence>
<dbReference type="EnsemblPlants" id="KQJ95103">
    <property type="protein sequence ID" value="KQJ95103"/>
    <property type="gene ID" value="BRADI_3g15225v3"/>
</dbReference>
<reference evidence="2" key="2">
    <citation type="submission" date="2017-06" db="EMBL/GenBank/DDBJ databases">
        <title>WGS assembly of Brachypodium distachyon.</title>
        <authorList>
            <consortium name="The International Brachypodium Initiative"/>
            <person name="Lucas S."/>
            <person name="Harmon-Smith M."/>
            <person name="Lail K."/>
            <person name="Tice H."/>
            <person name="Grimwood J."/>
            <person name="Bruce D."/>
            <person name="Barry K."/>
            <person name="Shu S."/>
            <person name="Lindquist E."/>
            <person name="Wang M."/>
            <person name="Pitluck S."/>
            <person name="Vogel J.P."/>
            <person name="Garvin D.F."/>
            <person name="Mockler T.C."/>
            <person name="Schmutz J."/>
            <person name="Rokhsar D."/>
            <person name="Bevan M.W."/>
        </authorList>
    </citation>
    <scope>NUCLEOTIDE SEQUENCE</scope>
    <source>
        <strain evidence="2">Bd21</strain>
    </source>
</reference>
<evidence type="ECO:0000313" key="4">
    <source>
        <dbReference type="Proteomes" id="UP000008810"/>
    </source>
</evidence>
<keyword evidence="1" id="KW-0472">Membrane</keyword>
<name>A0A0Q3F5Z7_BRADI</name>
<evidence type="ECO:0000256" key="1">
    <source>
        <dbReference type="SAM" id="Phobius"/>
    </source>
</evidence>
<keyword evidence="1" id="KW-0812">Transmembrane</keyword>
<dbReference type="EMBL" id="CM000882">
    <property type="protein sequence ID" value="KQJ95103.1"/>
    <property type="molecule type" value="Genomic_DNA"/>
</dbReference>
<organism evidence="2">
    <name type="scientific">Brachypodium distachyon</name>
    <name type="common">Purple false brome</name>
    <name type="synonym">Trachynia distachya</name>
    <dbReference type="NCBI Taxonomy" id="15368"/>
    <lineage>
        <taxon>Eukaryota</taxon>
        <taxon>Viridiplantae</taxon>
        <taxon>Streptophyta</taxon>
        <taxon>Embryophyta</taxon>
        <taxon>Tracheophyta</taxon>
        <taxon>Spermatophyta</taxon>
        <taxon>Magnoliopsida</taxon>
        <taxon>Liliopsida</taxon>
        <taxon>Poales</taxon>
        <taxon>Poaceae</taxon>
        <taxon>BOP clade</taxon>
        <taxon>Pooideae</taxon>
        <taxon>Stipodae</taxon>
        <taxon>Brachypodieae</taxon>
        <taxon>Brachypodium</taxon>
    </lineage>
</organism>
<keyword evidence="4" id="KW-1185">Reference proteome</keyword>
<protein>
    <submittedName>
        <fullName evidence="2 3">Uncharacterized protein</fullName>
    </submittedName>
</protein>
<evidence type="ECO:0000313" key="3">
    <source>
        <dbReference type="EnsemblPlants" id="KQJ95103"/>
    </source>
</evidence>
<dbReference type="AlphaFoldDB" id="A0A0Q3F5Z7"/>
<gene>
    <name evidence="2" type="ORF">BRADI_3g15225v3</name>
</gene>
<reference evidence="3" key="3">
    <citation type="submission" date="2018-08" db="UniProtKB">
        <authorList>
            <consortium name="EnsemblPlants"/>
        </authorList>
    </citation>
    <scope>IDENTIFICATION</scope>
    <source>
        <strain evidence="3">cv. Bd21</strain>
    </source>
</reference>
<feature type="transmembrane region" description="Helical" evidence="1">
    <location>
        <begin position="41"/>
        <end position="62"/>
    </location>
</feature>
<reference evidence="2 3" key="1">
    <citation type="journal article" date="2010" name="Nature">
        <title>Genome sequencing and analysis of the model grass Brachypodium distachyon.</title>
        <authorList>
            <consortium name="International Brachypodium Initiative"/>
        </authorList>
    </citation>
    <scope>NUCLEOTIDE SEQUENCE [LARGE SCALE GENOMIC DNA]</scope>
    <source>
        <strain evidence="2 3">Bd21</strain>
    </source>
</reference>